<evidence type="ECO:0000256" key="1">
    <source>
        <dbReference type="SAM" id="Phobius"/>
    </source>
</evidence>
<protein>
    <submittedName>
        <fullName evidence="3">NAD(P)-bd_dom domain-containing protein</fullName>
    </submittedName>
</protein>
<feature type="transmembrane region" description="Helical" evidence="1">
    <location>
        <begin position="172"/>
        <end position="200"/>
    </location>
</feature>
<dbReference type="Proteomes" id="UP000050761">
    <property type="component" value="Unassembled WGS sequence"/>
</dbReference>
<reference evidence="3" key="1">
    <citation type="submission" date="2019-09" db="UniProtKB">
        <authorList>
            <consortium name="WormBaseParasite"/>
        </authorList>
    </citation>
    <scope>IDENTIFICATION</scope>
</reference>
<keyword evidence="1" id="KW-1133">Transmembrane helix</keyword>
<proteinExistence type="predicted"/>
<dbReference type="AlphaFoldDB" id="A0A183GWY8"/>
<organism evidence="2 3">
    <name type="scientific">Heligmosomoides polygyrus</name>
    <name type="common">Parasitic roundworm</name>
    <dbReference type="NCBI Taxonomy" id="6339"/>
    <lineage>
        <taxon>Eukaryota</taxon>
        <taxon>Metazoa</taxon>
        <taxon>Ecdysozoa</taxon>
        <taxon>Nematoda</taxon>
        <taxon>Chromadorea</taxon>
        <taxon>Rhabditida</taxon>
        <taxon>Rhabditina</taxon>
        <taxon>Rhabditomorpha</taxon>
        <taxon>Strongyloidea</taxon>
        <taxon>Heligmosomidae</taxon>
        <taxon>Heligmosomoides</taxon>
    </lineage>
</organism>
<keyword evidence="1" id="KW-0472">Membrane</keyword>
<sequence length="210" mass="24041">LLDMKREARNSEKTRKVLRADKHFDSILNDMEEEDLGSARFVLCVLRADKHFDSILNDMEEEDLGSARFVLCGSRLRSEHCCTPCIAENDKDPMKADVKTVEFLLSYKQRDVEKIRRSHKLRRRDAEVLIVHSHVLIVVGSLLSFQVIRVIIAAEMLDPRADSEGRSSSHKILFYGLLLETTKPYICNVLPVPAAALLLFAKKVVFRIVY</sequence>
<dbReference type="WBParaSite" id="HPBE_0002720801-mRNA-1">
    <property type="protein sequence ID" value="HPBE_0002720801-mRNA-1"/>
    <property type="gene ID" value="HPBE_0002720801"/>
</dbReference>
<evidence type="ECO:0000313" key="2">
    <source>
        <dbReference type="Proteomes" id="UP000050761"/>
    </source>
</evidence>
<keyword evidence="2" id="KW-1185">Reference proteome</keyword>
<accession>A0A183GWY8</accession>
<name>A0A183GWY8_HELPZ</name>
<feature type="transmembrane region" description="Helical" evidence="1">
    <location>
        <begin position="126"/>
        <end position="152"/>
    </location>
</feature>
<keyword evidence="1" id="KW-0812">Transmembrane</keyword>
<evidence type="ECO:0000313" key="3">
    <source>
        <dbReference type="WBParaSite" id="HPBE_0002720801-mRNA-1"/>
    </source>
</evidence>